<proteinExistence type="predicted"/>
<dbReference type="Proteomes" id="UP001515480">
    <property type="component" value="Unassembled WGS sequence"/>
</dbReference>
<evidence type="ECO:0000313" key="2">
    <source>
        <dbReference type="Proteomes" id="UP001515480"/>
    </source>
</evidence>
<accession>A0AB34IVU1</accession>
<comment type="caution">
    <text evidence="1">The sequence shown here is derived from an EMBL/GenBank/DDBJ whole genome shotgun (WGS) entry which is preliminary data.</text>
</comment>
<dbReference type="AlphaFoldDB" id="A0AB34IVU1"/>
<sequence length="168" mass="18798">MMRTNPFVFPDLLNVDLGGSRHPGVCRQSTSQISDDNKENLQPNAMIMMVANKRMKRHKKKLDISSSTALHPMNVSLRKGLNEQTTLSMPQRKNLNLADGDKQAGSALEVDKQKHKVVSPELQKMCQRHARYMERSKKASTRGRSGLKVSTSAKEIECLSSLDATSFD</sequence>
<reference evidence="1 2" key="1">
    <citation type="journal article" date="2024" name="Science">
        <title>Giant polyketide synthase enzymes in the biosynthesis of giant marine polyether toxins.</title>
        <authorList>
            <person name="Fallon T.R."/>
            <person name="Shende V.V."/>
            <person name="Wierzbicki I.H."/>
            <person name="Pendleton A.L."/>
            <person name="Watervoot N.F."/>
            <person name="Auber R.P."/>
            <person name="Gonzalez D.J."/>
            <person name="Wisecaver J.H."/>
            <person name="Moore B.S."/>
        </authorList>
    </citation>
    <scope>NUCLEOTIDE SEQUENCE [LARGE SCALE GENOMIC DNA]</scope>
    <source>
        <strain evidence="1 2">12B1</strain>
    </source>
</reference>
<evidence type="ECO:0008006" key="3">
    <source>
        <dbReference type="Google" id="ProtNLM"/>
    </source>
</evidence>
<protein>
    <recommendedName>
        <fullName evidence="3">Ribosome biogenesis protein RPF2 homolog</fullName>
    </recommendedName>
</protein>
<dbReference type="EMBL" id="JBGBPQ010000017">
    <property type="protein sequence ID" value="KAL1507960.1"/>
    <property type="molecule type" value="Genomic_DNA"/>
</dbReference>
<gene>
    <name evidence="1" type="ORF">AB1Y20_007564</name>
</gene>
<evidence type="ECO:0000313" key="1">
    <source>
        <dbReference type="EMBL" id="KAL1507960.1"/>
    </source>
</evidence>
<name>A0AB34IVU1_PRYPA</name>
<organism evidence="1 2">
    <name type="scientific">Prymnesium parvum</name>
    <name type="common">Toxic golden alga</name>
    <dbReference type="NCBI Taxonomy" id="97485"/>
    <lineage>
        <taxon>Eukaryota</taxon>
        <taxon>Haptista</taxon>
        <taxon>Haptophyta</taxon>
        <taxon>Prymnesiophyceae</taxon>
        <taxon>Prymnesiales</taxon>
        <taxon>Prymnesiaceae</taxon>
        <taxon>Prymnesium</taxon>
    </lineage>
</organism>
<keyword evidence="2" id="KW-1185">Reference proteome</keyword>